<comment type="caution">
    <text evidence="2">The sequence shown here is derived from an EMBL/GenBank/DDBJ whole genome shotgun (WGS) entry which is preliminary data.</text>
</comment>
<accession>A0ABS7E9K5</accession>
<dbReference type="InterPro" id="IPR032852">
    <property type="entry name" value="ALKBH2"/>
</dbReference>
<evidence type="ECO:0000313" key="3">
    <source>
        <dbReference type="Proteomes" id="UP001195963"/>
    </source>
</evidence>
<dbReference type="RefSeq" id="WP_220111668.1">
    <property type="nucleotide sequence ID" value="NZ_JAHZST010000025.1"/>
</dbReference>
<reference evidence="2 3" key="1">
    <citation type="submission" date="2021-07" db="EMBL/GenBank/DDBJ databases">
        <title>Shewanella sp. nov, isolated from SCS.</title>
        <authorList>
            <person name="Cao W.R."/>
        </authorList>
    </citation>
    <scope>NUCLEOTIDE SEQUENCE [LARGE SCALE GENOMIC DNA]</scope>
    <source>
        <strain evidence="2 3">NR704-98</strain>
    </source>
</reference>
<gene>
    <name evidence="2" type="ORF">K0625_22390</name>
</gene>
<evidence type="ECO:0000259" key="1">
    <source>
        <dbReference type="PROSITE" id="PS51471"/>
    </source>
</evidence>
<dbReference type="PANTHER" id="PTHR31573:SF1">
    <property type="entry name" value="DNA OXIDATIVE DEMETHYLASE ALKBH2"/>
    <property type="match status" value="1"/>
</dbReference>
<keyword evidence="3" id="KW-1185">Reference proteome</keyword>
<dbReference type="Gene3D" id="2.60.120.590">
    <property type="entry name" value="Alpha-ketoglutarate-dependent dioxygenase AlkB-like"/>
    <property type="match status" value="1"/>
</dbReference>
<sequence>MKQQGLSFEPFEVLVNSSDTQQSQPPITLIPGYLNQEQQAALLNEVKSYPLSRPEVQVYGQAHPIPRTQVWFGDSGCDYRYSGLFVSALPWPKYANKLREKLYRDFKLETNGVLVNRYADGRDSMGWHCDDEVEIRSGSDIASVSIGARRDFFIRHKVSLQKYQIPLNSGDLLIMHWPMQNEWEHSVPKRLKVMEPRVNFTFRLLTKHYHSK</sequence>
<dbReference type="InterPro" id="IPR005123">
    <property type="entry name" value="Oxoglu/Fe-dep_dioxygenase_dom"/>
</dbReference>
<dbReference type="Proteomes" id="UP001195963">
    <property type="component" value="Unassembled WGS sequence"/>
</dbReference>
<keyword evidence="2" id="KW-0223">Dioxygenase</keyword>
<keyword evidence="2" id="KW-0560">Oxidoreductase</keyword>
<dbReference type="PROSITE" id="PS51471">
    <property type="entry name" value="FE2OG_OXY"/>
    <property type="match status" value="1"/>
</dbReference>
<dbReference type="GO" id="GO:0051213">
    <property type="term" value="F:dioxygenase activity"/>
    <property type="evidence" value="ECO:0007669"/>
    <property type="project" value="UniProtKB-KW"/>
</dbReference>
<protein>
    <submittedName>
        <fullName evidence="2">Alpha-ketoglutarate-dependent dioxygenase AlkB</fullName>
    </submittedName>
</protein>
<dbReference type="PANTHER" id="PTHR31573">
    <property type="entry name" value="ALPHA-KETOGLUTARATE-DEPENDENT DIOXYGENASE ALKB HOMOLOG 2"/>
    <property type="match status" value="1"/>
</dbReference>
<evidence type="ECO:0000313" key="2">
    <source>
        <dbReference type="EMBL" id="MBW8186378.1"/>
    </source>
</evidence>
<dbReference type="InterPro" id="IPR027450">
    <property type="entry name" value="AlkB-like"/>
</dbReference>
<proteinExistence type="predicted"/>
<feature type="domain" description="Fe2OG dioxygenase" evidence="1">
    <location>
        <begin position="109"/>
        <end position="206"/>
    </location>
</feature>
<dbReference type="Pfam" id="PF13532">
    <property type="entry name" value="2OG-FeII_Oxy_2"/>
    <property type="match status" value="1"/>
</dbReference>
<dbReference type="SUPFAM" id="SSF51197">
    <property type="entry name" value="Clavaminate synthase-like"/>
    <property type="match status" value="1"/>
</dbReference>
<name>A0ABS7E9K5_9GAMM</name>
<dbReference type="EMBL" id="JAHZST010000025">
    <property type="protein sequence ID" value="MBW8186378.1"/>
    <property type="molecule type" value="Genomic_DNA"/>
</dbReference>
<organism evidence="2 3">
    <name type="scientific">Shewanella nanhaiensis</name>
    <dbReference type="NCBI Taxonomy" id="2864872"/>
    <lineage>
        <taxon>Bacteria</taxon>
        <taxon>Pseudomonadati</taxon>
        <taxon>Pseudomonadota</taxon>
        <taxon>Gammaproteobacteria</taxon>
        <taxon>Alteromonadales</taxon>
        <taxon>Shewanellaceae</taxon>
        <taxon>Shewanella</taxon>
    </lineage>
</organism>
<dbReference type="InterPro" id="IPR037151">
    <property type="entry name" value="AlkB-like_sf"/>
</dbReference>